<feature type="region of interest" description="Disordered" evidence="1">
    <location>
        <begin position="327"/>
        <end position="365"/>
    </location>
</feature>
<keyword evidence="2" id="KW-0472">Membrane</keyword>
<dbReference type="PANTHER" id="PTHR44329">
    <property type="entry name" value="SERINE/THREONINE-PROTEIN KINASE TNNI3K-RELATED"/>
    <property type="match status" value="1"/>
</dbReference>
<dbReference type="RefSeq" id="XP_002955492.1">
    <property type="nucleotide sequence ID" value="XM_002955446.1"/>
</dbReference>
<evidence type="ECO:0000256" key="2">
    <source>
        <dbReference type="SAM" id="Phobius"/>
    </source>
</evidence>
<keyword evidence="5" id="KW-1185">Reference proteome</keyword>
<feature type="region of interest" description="Disordered" evidence="1">
    <location>
        <begin position="1038"/>
        <end position="1189"/>
    </location>
</feature>
<feature type="compositionally biased region" description="Pro residues" evidence="1">
    <location>
        <begin position="1072"/>
        <end position="1122"/>
    </location>
</feature>
<dbReference type="InterPro" id="IPR051681">
    <property type="entry name" value="Ser/Thr_Kinases-Pseudokinases"/>
</dbReference>
<dbReference type="GO" id="GO:0005524">
    <property type="term" value="F:ATP binding"/>
    <property type="evidence" value="ECO:0007669"/>
    <property type="project" value="InterPro"/>
</dbReference>
<keyword evidence="2" id="KW-1133">Transmembrane helix</keyword>
<feature type="region of interest" description="Disordered" evidence="1">
    <location>
        <begin position="1207"/>
        <end position="1240"/>
    </location>
</feature>
<feature type="compositionally biased region" description="Low complexity" evidence="1">
    <location>
        <begin position="407"/>
        <end position="418"/>
    </location>
</feature>
<dbReference type="OrthoDB" id="248923at2759"/>
<organism evidence="5">
    <name type="scientific">Volvox carteri f. nagariensis</name>
    <dbReference type="NCBI Taxonomy" id="3068"/>
    <lineage>
        <taxon>Eukaryota</taxon>
        <taxon>Viridiplantae</taxon>
        <taxon>Chlorophyta</taxon>
        <taxon>core chlorophytes</taxon>
        <taxon>Chlorophyceae</taxon>
        <taxon>CS clade</taxon>
        <taxon>Chlamydomonadales</taxon>
        <taxon>Volvocaceae</taxon>
        <taxon>Volvox</taxon>
    </lineage>
</organism>
<accession>D8UA06</accession>
<feature type="compositionally biased region" description="Pro residues" evidence="1">
    <location>
        <begin position="274"/>
        <end position="284"/>
    </location>
</feature>
<dbReference type="PROSITE" id="PS00108">
    <property type="entry name" value="PROTEIN_KINASE_ST"/>
    <property type="match status" value="1"/>
</dbReference>
<evidence type="ECO:0000259" key="3">
    <source>
        <dbReference type="PROSITE" id="PS50011"/>
    </source>
</evidence>
<dbReference type="PROSITE" id="PS50011">
    <property type="entry name" value="PROTEIN_KINASE_DOM"/>
    <property type="match status" value="1"/>
</dbReference>
<sequence length="1240" mass="128718">MDQPLLVLSSLGQFCGLFAGCSGCSCLRQKERLDLLLPCAPGAGAVLEVADTLGVHPESLRAIRRPPSVPGVQSYQVTLSQDGCVNDPAVHPRQRCWPHRGLYNDVAMPGADPNGYNGVKLTGYIIHMLQLSSSRAHRPVSIPSVRMKEAGKKVVYLCDVLLTEACVENLTALGCATRTYGTLDPPWTPLTLAQGGGHPPLPYRGAPRDIVMHTDDVADAGTAGVSGGREGRRLSPAAKGGLAGGLVAAALAAVAAVVLLLRRRGRPPAAAPNTPLPSSVPPQNPSSSSFNAPWWWCRVRHLMRAPPGNPCWVNTATTAAAGGDTTEAKLKVPSSTPNSAPCSASSHNEGDGGDSNDAAAKATSQKSKSTLKAMLSVLGSDCGASVLSRPSRFESFPRHRRSTSEVVEPSDAASPEAAAADSATAAGIVAAGSAGAAGGPGVIAVAAVAVAAVGVVGGYGRCSAPAGIRHPSSEAAGGGGGGGGGGGDGDGGKGGGGRGGCGWGGTAAAVNTADGIRNLPGNVPVPSTSDGERRRPREAGGGADGDAESAAAAQSPSPPRGAPSSVAAGVVVTPRTPHRPDINLKLRFVRPQQTPSQEQDQQHQQLKPGDTNTPSPPNPPNPPNPHSHTKQLEPQSPRVGGEVRDSEQGQTETPLADGAAVRHLHNAPSTSPSASPSASTTAREEELVLLPVLRGKGSFGRVVEGRYRGGLVAVKLLTGAGMVPGPPPGGGGDHRLLRSFTHEVEVLARCDHRNVVRLLAACCCPPPRLCLVMELMDTSLECMIREAPGRLLPMSAVLDIAVDIARGLEYLHPTIVHRDLKPANVLVNDPLGPNQVAKLSDFGLARLSCSELRTRHPEAGTPAYMAPECFDVTVSAITCRVDIYALGKFDFLLIGGWRLAGLNFMRLALKVTYGQERPPLSATPPGRRVPKLLRLVQRCWDQDPRRRPAAAEVAKELALVREMVRQQQQQEQVPVPVVEVCVGGGERCIAPPRAPGGPILVGSVAGILQNPNVVGSGYIQFPPQRPFEKPVVFQPPTVAAVQPPPAYSARPQGPPPQQYRPPQQSHYNQQPARPPAPQVPPPQRAPQGPPPPRPAAPPPQYTPRPAAPPPQPQPAARPPAPQPQLQRPVSAAPRPTSAALQHPSPRPGVHVPAPHHPAPAHPPSHGAAAAASSAAAAHAHHQAAQKIQAAAITQAHALAHKVQAVQLTESDDEGDEGKGGLSKSQKKRLRKKLRDATAAK</sequence>
<feature type="region of interest" description="Disordered" evidence="1">
    <location>
        <begin position="389"/>
        <end position="418"/>
    </location>
</feature>
<feature type="domain" description="Protein kinase" evidence="3">
    <location>
        <begin position="688"/>
        <end position="959"/>
    </location>
</feature>
<keyword evidence="2" id="KW-0812">Transmembrane</keyword>
<evidence type="ECO:0000313" key="4">
    <source>
        <dbReference type="EMBL" id="EFJ43345.1"/>
    </source>
</evidence>
<dbReference type="AlphaFoldDB" id="D8UA06"/>
<feature type="compositionally biased region" description="Low complexity" evidence="1">
    <location>
        <begin position="1163"/>
        <end position="1177"/>
    </location>
</feature>
<feature type="compositionally biased region" description="Basic residues" evidence="1">
    <location>
        <begin position="1224"/>
        <end position="1233"/>
    </location>
</feature>
<name>D8UA06_VOLCA</name>
<dbReference type="GO" id="GO:0004674">
    <property type="term" value="F:protein serine/threonine kinase activity"/>
    <property type="evidence" value="ECO:0007669"/>
    <property type="project" value="TreeGrafter"/>
</dbReference>
<dbReference type="InterPro" id="IPR011009">
    <property type="entry name" value="Kinase-like_dom_sf"/>
</dbReference>
<reference evidence="4 5" key="1">
    <citation type="journal article" date="2010" name="Science">
        <title>Genomic analysis of organismal complexity in the multicellular green alga Volvox carteri.</title>
        <authorList>
            <person name="Prochnik S.E."/>
            <person name="Umen J."/>
            <person name="Nedelcu A.M."/>
            <person name="Hallmann A."/>
            <person name="Miller S.M."/>
            <person name="Nishii I."/>
            <person name="Ferris P."/>
            <person name="Kuo A."/>
            <person name="Mitros T."/>
            <person name="Fritz-Laylin L.K."/>
            <person name="Hellsten U."/>
            <person name="Chapman J."/>
            <person name="Simakov O."/>
            <person name="Rensing S.A."/>
            <person name="Terry A."/>
            <person name="Pangilinan J."/>
            <person name="Kapitonov V."/>
            <person name="Jurka J."/>
            <person name="Salamov A."/>
            <person name="Shapiro H."/>
            <person name="Schmutz J."/>
            <person name="Grimwood J."/>
            <person name="Lindquist E."/>
            <person name="Lucas S."/>
            <person name="Grigoriev I.V."/>
            <person name="Schmitt R."/>
            <person name="Kirk D."/>
            <person name="Rokhsar D.S."/>
        </authorList>
    </citation>
    <scope>NUCLEOTIDE SEQUENCE [LARGE SCALE GENOMIC DNA]</scope>
    <source>
        <strain evidence="5">f. Nagariensis / Eve</strain>
    </source>
</reference>
<feature type="compositionally biased region" description="Pro residues" evidence="1">
    <location>
        <begin position="614"/>
        <end position="625"/>
    </location>
</feature>
<evidence type="ECO:0000313" key="5">
    <source>
        <dbReference type="Proteomes" id="UP000001058"/>
    </source>
</evidence>
<dbReference type="Proteomes" id="UP000001058">
    <property type="component" value="Unassembled WGS sequence"/>
</dbReference>
<dbReference type="eggNOG" id="KOG0192">
    <property type="taxonomic scope" value="Eukaryota"/>
</dbReference>
<dbReference type="SUPFAM" id="SSF56112">
    <property type="entry name" value="Protein kinase-like (PK-like)"/>
    <property type="match status" value="1"/>
</dbReference>
<dbReference type="Pfam" id="PF07714">
    <property type="entry name" value="PK_Tyr_Ser-Thr"/>
    <property type="match status" value="1"/>
</dbReference>
<dbReference type="InterPro" id="IPR000719">
    <property type="entry name" value="Prot_kinase_dom"/>
</dbReference>
<dbReference type="SMART" id="SM00220">
    <property type="entry name" value="S_TKc"/>
    <property type="match status" value="1"/>
</dbReference>
<dbReference type="KEGG" id="vcn:VOLCADRAFT_106826"/>
<feature type="compositionally biased region" description="Low complexity" evidence="1">
    <location>
        <begin position="592"/>
        <end position="605"/>
    </location>
</feature>
<dbReference type="EMBL" id="GL378373">
    <property type="protein sequence ID" value="EFJ43345.1"/>
    <property type="molecule type" value="Genomic_DNA"/>
</dbReference>
<gene>
    <name evidence="4" type="ORF">VOLCADRAFT_106826</name>
</gene>
<dbReference type="PANTHER" id="PTHR44329:SF214">
    <property type="entry name" value="PROTEIN KINASE DOMAIN-CONTAINING PROTEIN"/>
    <property type="match status" value="1"/>
</dbReference>
<dbReference type="STRING" id="3068.D8UA06"/>
<feature type="transmembrane region" description="Helical" evidence="2">
    <location>
        <begin position="242"/>
        <end position="261"/>
    </location>
</feature>
<feature type="compositionally biased region" description="Polar residues" evidence="1">
    <location>
        <begin position="333"/>
        <end position="347"/>
    </location>
</feature>
<dbReference type="InParanoid" id="D8UA06"/>
<dbReference type="InterPro" id="IPR008271">
    <property type="entry name" value="Ser/Thr_kinase_AS"/>
</dbReference>
<feature type="region of interest" description="Disordered" evidence="1">
    <location>
        <begin position="591"/>
        <end position="652"/>
    </location>
</feature>
<dbReference type="GeneID" id="9617395"/>
<dbReference type="PRINTS" id="PR01217">
    <property type="entry name" value="PRICHEXTENSN"/>
</dbReference>
<feature type="region of interest" description="Disordered" evidence="1">
    <location>
        <begin position="513"/>
        <end position="566"/>
    </location>
</feature>
<feature type="transmembrane region" description="Helical" evidence="2">
    <location>
        <begin position="442"/>
        <end position="460"/>
    </location>
</feature>
<protein>
    <recommendedName>
        <fullName evidence="3">Protein kinase domain-containing protein</fullName>
    </recommendedName>
</protein>
<proteinExistence type="predicted"/>
<feature type="compositionally biased region" description="Pro residues" evidence="1">
    <location>
        <begin position="1042"/>
        <end position="1059"/>
    </location>
</feature>
<dbReference type="InterPro" id="IPR001245">
    <property type="entry name" value="Ser-Thr/Tyr_kinase_cat_dom"/>
</dbReference>
<dbReference type="Gene3D" id="1.10.510.10">
    <property type="entry name" value="Transferase(Phosphotransferase) domain 1"/>
    <property type="match status" value="1"/>
</dbReference>
<evidence type="ECO:0000256" key="1">
    <source>
        <dbReference type="SAM" id="MobiDB-lite"/>
    </source>
</evidence>
<feature type="region of interest" description="Disordered" evidence="1">
    <location>
        <begin position="268"/>
        <end position="287"/>
    </location>
</feature>